<reference evidence="1 2" key="1">
    <citation type="journal article" date="2018" name="Front. Plant Sci.">
        <title>Red Clover (Trifolium pratense) and Zigzag Clover (T. medium) - A Picture of Genomic Similarities and Differences.</title>
        <authorList>
            <person name="Dluhosova J."/>
            <person name="Istvanek J."/>
            <person name="Nedelnik J."/>
            <person name="Repkova J."/>
        </authorList>
    </citation>
    <scope>NUCLEOTIDE SEQUENCE [LARGE SCALE GENOMIC DNA]</scope>
    <source>
        <strain evidence="2">cv. 10/8</strain>
        <tissue evidence="1">Leaf</tissue>
    </source>
</reference>
<dbReference type="EMBL" id="LXQA010427862">
    <property type="protein sequence ID" value="MCI51170.1"/>
    <property type="molecule type" value="Genomic_DNA"/>
</dbReference>
<dbReference type="Proteomes" id="UP000265520">
    <property type="component" value="Unassembled WGS sequence"/>
</dbReference>
<sequence>MNLIAKGVIKTKSFENFEKERPIKSVKSFCYVHLHSKIATMGLLVKNINSFRGNTDTIFDTSAFYETSLLH</sequence>
<name>A0A392STB8_9FABA</name>
<protein>
    <submittedName>
        <fullName evidence="1">Uncharacterized protein</fullName>
    </submittedName>
</protein>
<evidence type="ECO:0000313" key="1">
    <source>
        <dbReference type="EMBL" id="MCI51170.1"/>
    </source>
</evidence>
<dbReference type="AlphaFoldDB" id="A0A392STB8"/>
<proteinExistence type="predicted"/>
<organism evidence="1 2">
    <name type="scientific">Trifolium medium</name>
    <dbReference type="NCBI Taxonomy" id="97028"/>
    <lineage>
        <taxon>Eukaryota</taxon>
        <taxon>Viridiplantae</taxon>
        <taxon>Streptophyta</taxon>
        <taxon>Embryophyta</taxon>
        <taxon>Tracheophyta</taxon>
        <taxon>Spermatophyta</taxon>
        <taxon>Magnoliopsida</taxon>
        <taxon>eudicotyledons</taxon>
        <taxon>Gunneridae</taxon>
        <taxon>Pentapetalae</taxon>
        <taxon>rosids</taxon>
        <taxon>fabids</taxon>
        <taxon>Fabales</taxon>
        <taxon>Fabaceae</taxon>
        <taxon>Papilionoideae</taxon>
        <taxon>50 kb inversion clade</taxon>
        <taxon>NPAAA clade</taxon>
        <taxon>Hologalegina</taxon>
        <taxon>IRL clade</taxon>
        <taxon>Trifolieae</taxon>
        <taxon>Trifolium</taxon>
    </lineage>
</organism>
<accession>A0A392STB8</accession>
<evidence type="ECO:0000313" key="2">
    <source>
        <dbReference type="Proteomes" id="UP000265520"/>
    </source>
</evidence>
<keyword evidence="2" id="KW-1185">Reference proteome</keyword>
<comment type="caution">
    <text evidence="1">The sequence shown here is derived from an EMBL/GenBank/DDBJ whole genome shotgun (WGS) entry which is preliminary data.</text>
</comment>